<reference evidence="2" key="1">
    <citation type="submission" date="2020-10" db="EMBL/GenBank/DDBJ databases">
        <authorList>
            <person name="Gilroy R."/>
        </authorList>
    </citation>
    <scope>NUCLEOTIDE SEQUENCE</scope>
    <source>
        <strain evidence="2">10192</strain>
    </source>
</reference>
<dbReference type="PANTHER" id="PTHR36566">
    <property type="entry name" value="NICKEL INSERTION PROTEIN-RELATED"/>
    <property type="match status" value="1"/>
</dbReference>
<accession>A0A9D9DNF1</accession>
<gene>
    <name evidence="2" type="ORF">IAC76_00710</name>
</gene>
<dbReference type="AlphaFoldDB" id="A0A9D9DNF1"/>
<protein>
    <submittedName>
        <fullName evidence="2">LarC family nickel insertion protein</fullName>
    </submittedName>
</protein>
<dbReference type="InterPro" id="IPR002822">
    <property type="entry name" value="Ni_insertion"/>
</dbReference>
<organism evidence="2 3">
    <name type="scientific">Candidatus Scatousia excrementipullorum</name>
    <dbReference type="NCBI Taxonomy" id="2840936"/>
    <lineage>
        <taxon>Bacteria</taxon>
        <taxon>Candidatus Scatousia</taxon>
    </lineage>
</organism>
<evidence type="ECO:0000313" key="2">
    <source>
        <dbReference type="EMBL" id="MBO8429883.1"/>
    </source>
</evidence>
<dbReference type="PANTHER" id="PTHR36566:SF1">
    <property type="entry name" value="PYRIDINIUM-3,5-BISTHIOCARBOXYLIC ACID MONONUCLEOTIDE NICKEL INSERTION PROTEIN"/>
    <property type="match status" value="1"/>
</dbReference>
<keyword evidence="1" id="KW-0533">Nickel</keyword>
<dbReference type="Proteomes" id="UP000823632">
    <property type="component" value="Unassembled WGS sequence"/>
</dbReference>
<evidence type="ECO:0000256" key="1">
    <source>
        <dbReference type="ARBA" id="ARBA00022596"/>
    </source>
</evidence>
<name>A0A9D9DNF1_9BACT</name>
<evidence type="ECO:0000313" key="3">
    <source>
        <dbReference type="Proteomes" id="UP000823632"/>
    </source>
</evidence>
<comment type="caution">
    <text evidence="2">The sequence shown here is derived from an EMBL/GenBank/DDBJ whole genome shotgun (WGS) entry which is preliminary data.</text>
</comment>
<dbReference type="Pfam" id="PF01969">
    <property type="entry name" value="Ni_insertion"/>
    <property type="match status" value="1"/>
</dbReference>
<sequence>MSLYFECKSGISGDMSVAALLDLGASKENLEKALNSMNLNDEFKYVISKKPINAVMATDFDVILRHDEHGHQHHEHHNHEENAHHHHDHIHRNLDDVYAIIEKAEVTEGAKALAKKIFMIVAEAEAKVHGKDLSEVHFHEVGAIDSIVDIVSFSVLFDDLKTEKVYFSTLTEGQGFVECQHGTLPVPVPAVCEIAAKYKLPLKFTDNAGEMITPTGAAIAAALYDGSKLPEEFVIEKTGYGAGKRPYNNPVLRVMKIKEKGE</sequence>
<dbReference type="EMBL" id="JADIND010000014">
    <property type="protein sequence ID" value="MBO8429883.1"/>
    <property type="molecule type" value="Genomic_DNA"/>
</dbReference>
<reference evidence="2" key="2">
    <citation type="journal article" date="2021" name="PeerJ">
        <title>Extensive microbial diversity within the chicken gut microbiome revealed by metagenomics and culture.</title>
        <authorList>
            <person name="Gilroy R."/>
            <person name="Ravi A."/>
            <person name="Getino M."/>
            <person name="Pursley I."/>
            <person name="Horton D.L."/>
            <person name="Alikhan N.F."/>
            <person name="Baker D."/>
            <person name="Gharbi K."/>
            <person name="Hall N."/>
            <person name="Watson M."/>
            <person name="Adriaenssens E.M."/>
            <person name="Foster-Nyarko E."/>
            <person name="Jarju S."/>
            <person name="Secka A."/>
            <person name="Antonio M."/>
            <person name="Oren A."/>
            <person name="Chaudhuri R.R."/>
            <person name="La Ragione R."/>
            <person name="Hildebrand F."/>
            <person name="Pallen M.J."/>
        </authorList>
    </citation>
    <scope>NUCLEOTIDE SEQUENCE</scope>
    <source>
        <strain evidence="2">10192</strain>
    </source>
</reference>
<proteinExistence type="predicted"/>